<feature type="region of interest" description="Disordered" evidence="9">
    <location>
        <begin position="230"/>
        <end position="301"/>
    </location>
</feature>
<dbReference type="GO" id="GO:0005886">
    <property type="term" value="C:plasma membrane"/>
    <property type="evidence" value="ECO:0007669"/>
    <property type="project" value="UniProtKB-SubCell"/>
</dbReference>
<dbReference type="Gene3D" id="1.20.1070.10">
    <property type="entry name" value="Rhodopsin 7-helix transmembrane proteins"/>
    <property type="match status" value="1"/>
</dbReference>
<evidence type="ECO:0000256" key="6">
    <source>
        <dbReference type="ARBA" id="ARBA00023136"/>
    </source>
</evidence>
<dbReference type="Proteomes" id="UP001519460">
    <property type="component" value="Unassembled WGS sequence"/>
</dbReference>
<dbReference type="AlphaFoldDB" id="A0ABD0KKI2"/>
<keyword evidence="7" id="KW-0675">Receptor</keyword>
<proteinExistence type="predicted"/>
<dbReference type="SUPFAM" id="SSF81321">
    <property type="entry name" value="Family A G protein-coupled receptor-like"/>
    <property type="match status" value="1"/>
</dbReference>
<dbReference type="PRINTS" id="PR00237">
    <property type="entry name" value="GPCRRHODOPSN"/>
</dbReference>
<evidence type="ECO:0000256" key="4">
    <source>
        <dbReference type="ARBA" id="ARBA00022989"/>
    </source>
</evidence>
<sequence length="415" mass="46290">MSESPASSTSESVQDEVAEEDFSMLPLPWSVVAIICIVLAIATAVGGNVLVLLSYRRDRQLRSVHNLYLLNMAVSDLFIGAVSMPFYIVYTTMYWTWPFGAVVCKIFLVEDFTMCGMSVFCVVLVAWDRLALVQNGARYSIVETKRKAYVKLAVCWTFSFLLYSPAIAFWDVVRGYSVVPADDCDVEFGGDFEFTVTTEIMAFAVPFLSLSLINVLLFLALRKGRKVIGHTQQESRKNQPNQPSTQVCTLGSTKGPQSSLTTCTREVNFSDRPSSSQRKQDTSGDFRTNTEPTSCTAGLSTHSTQSTVVKMSRGSRGRRAGIILVLLVVALVVCWLPYSVSTILLSACDACVDKDLYEFFVWLLWVKSCINPFLYAYNSPRFRKNFLEILARVFVKCQGGREVATQDIDTVSPRE</sequence>
<dbReference type="PROSITE" id="PS50262">
    <property type="entry name" value="G_PROTEIN_RECEP_F1_2"/>
    <property type="match status" value="1"/>
</dbReference>
<keyword evidence="8" id="KW-0807">Transducer</keyword>
<feature type="transmembrane region" description="Helical" evidence="10">
    <location>
        <begin position="200"/>
        <end position="221"/>
    </location>
</feature>
<dbReference type="PANTHER" id="PTHR24248">
    <property type="entry name" value="ADRENERGIC RECEPTOR-RELATED G-PROTEIN COUPLED RECEPTOR"/>
    <property type="match status" value="1"/>
</dbReference>
<evidence type="ECO:0000256" key="2">
    <source>
        <dbReference type="ARBA" id="ARBA00022475"/>
    </source>
</evidence>
<feature type="transmembrane region" description="Helical" evidence="10">
    <location>
        <begin position="148"/>
        <end position="170"/>
    </location>
</feature>
<dbReference type="GO" id="GO:0004930">
    <property type="term" value="F:G protein-coupled receptor activity"/>
    <property type="evidence" value="ECO:0007669"/>
    <property type="project" value="UniProtKB-KW"/>
</dbReference>
<comment type="subcellular location">
    <subcellularLocation>
        <location evidence="1">Cell membrane</location>
        <topology evidence="1">Multi-pass membrane protein</topology>
    </subcellularLocation>
</comment>
<evidence type="ECO:0000256" key="5">
    <source>
        <dbReference type="ARBA" id="ARBA00023040"/>
    </source>
</evidence>
<evidence type="ECO:0000256" key="9">
    <source>
        <dbReference type="SAM" id="MobiDB-lite"/>
    </source>
</evidence>
<comment type="caution">
    <text evidence="12">The sequence shown here is derived from an EMBL/GenBank/DDBJ whole genome shotgun (WGS) entry which is preliminary data.</text>
</comment>
<dbReference type="InterPro" id="IPR017452">
    <property type="entry name" value="GPCR_Rhodpsn_7TM"/>
</dbReference>
<evidence type="ECO:0000256" key="1">
    <source>
        <dbReference type="ARBA" id="ARBA00004651"/>
    </source>
</evidence>
<gene>
    <name evidence="12" type="ORF">BaRGS_00020966</name>
</gene>
<feature type="transmembrane region" description="Helical" evidence="10">
    <location>
        <begin position="320"/>
        <end position="339"/>
    </location>
</feature>
<accession>A0ABD0KKI2</accession>
<evidence type="ECO:0000256" key="8">
    <source>
        <dbReference type="ARBA" id="ARBA00023224"/>
    </source>
</evidence>
<dbReference type="PANTHER" id="PTHR24248:SF120">
    <property type="entry name" value="G-PROTEIN COUPLED RECEPTORS FAMILY 1 PROFILE DOMAIN-CONTAINING PROTEIN"/>
    <property type="match status" value="1"/>
</dbReference>
<evidence type="ECO:0000256" key="7">
    <source>
        <dbReference type="ARBA" id="ARBA00023170"/>
    </source>
</evidence>
<name>A0ABD0KKI2_9CAEN</name>
<keyword evidence="4 10" id="KW-1133">Transmembrane helix</keyword>
<evidence type="ECO:0000259" key="11">
    <source>
        <dbReference type="PROSITE" id="PS50262"/>
    </source>
</evidence>
<dbReference type="InterPro" id="IPR000276">
    <property type="entry name" value="GPCR_Rhodpsn"/>
</dbReference>
<dbReference type="Pfam" id="PF00001">
    <property type="entry name" value="7tm_1"/>
    <property type="match status" value="1"/>
</dbReference>
<keyword evidence="6 10" id="KW-0472">Membrane</keyword>
<evidence type="ECO:0000256" key="3">
    <source>
        <dbReference type="ARBA" id="ARBA00022692"/>
    </source>
</evidence>
<feature type="compositionally biased region" description="Polar residues" evidence="9">
    <location>
        <begin position="238"/>
        <end position="277"/>
    </location>
</feature>
<evidence type="ECO:0000313" key="13">
    <source>
        <dbReference type="Proteomes" id="UP001519460"/>
    </source>
</evidence>
<evidence type="ECO:0000313" key="12">
    <source>
        <dbReference type="EMBL" id="KAK7487699.1"/>
    </source>
</evidence>
<feature type="transmembrane region" description="Helical" evidence="10">
    <location>
        <begin position="29"/>
        <end position="55"/>
    </location>
</feature>
<feature type="transmembrane region" description="Helical" evidence="10">
    <location>
        <begin position="94"/>
        <end position="127"/>
    </location>
</feature>
<feature type="transmembrane region" description="Helical" evidence="10">
    <location>
        <begin position="359"/>
        <end position="377"/>
    </location>
</feature>
<keyword evidence="5" id="KW-0297">G-protein coupled receptor</keyword>
<organism evidence="12 13">
    <name type="scientific">Batillaria attramentaria</name>
    <dbReference type="NCBI Taxonomy" id="370345"/>
    <lineage>
        <taxon>Eukaryota</taxon>
        <taxon>Metazoa</taxon>
        <taxon>Spiralia</taxon>
        <taxon>Lophotrochozoa</taxon>
        <taxon>Mollusca</taxon>
        <taxon>Gastropoda</taxon>
        <taxon>Caenogastropoda</taxon>
        <taxon>Sorbeoconcha</taxon>
        <taxon>Cerithioidea</taxon>
        <taxon>Batillariidae</taxon>
        <taxon>Batillaria</taxon>
    </lineage>
</organism>
<keyword evidence="13" id="KW-1185">Reference proteome</keyword>
<evidence type="ECO:0000256" key="10">
    <source>
        <dbReference type="SAM" id="Phobius"/>
    </source>
</evidence>
<feature type="compositionally biased region" description="Polar residues" evidence="9">
    <location>
        <begin position="285"/>
        <end position="301"/>
    </location>
</feature>
<dbReference type="EMBL" id="JACVVK020000160">
    <property type="protein sequence ID" value="KAK7487699.1"/>
    <property type="molecule type" value="Genomic_DNA"/>
</dbReference>
<protein>
    <recommendedName>
        <fullName evidence="11">G-protein coupled receptors family 1 profile domain-containing protein</fullName>
    </recommendedName>
</protein>
<feature type="transmembrane region" description="Helical" evidence="10">
    <location>
        <begin position="67"/>
        <end position="88"/>
    </location>
</feature>
<keyword evidence="2" id="KW-1003">Cell membrane</keyword>
<feature type="domain" description="G-protein coupled receptors family 1 profile" evidence="11">
    <location>
        <begin position="47"/>
        <end position="375"/>
    </location>
</feature>
<reference evidence="12 13" key="1">
    <citation type="journal article" date="2023" name="Sci. Data">
        <title>Genome assembly of the Korean intertidal mud-creeper Batillaria attramentaria.</title>
        <authorList>
            <person name="Patra A.K."/>
            <person name="Ho P.T."/>
            <person name="Jun S."/>
            <person name="Lee S.J."/>
            <person name="Kim Y."/>
            <person name="Won Y.J."/>
        </authorList>
    </citation>
    <scope>NUCLEOTIDE SEQUENCE [LARGE SCALE GENOMIC DNA]</scope>
    <source>
        <strain evidence="12">Wonlab-2016</strain>
    </source>
</reference>
<keyword evidence="3 10" id="KW-0812">Transmembrane</keyword>